<dbReference type="Proteomes" id="UP001373714">
    <property type="component" value="Unassembled WGS sequence"/>
</dbReference>
<comment type="caution">
    <text evidence="4">The sequence shown here is derived from an EMBL/GenBank/DDBJ whole genome shotgun (WGS) entry which is preliminary data.</text>
</comment>
<evidence type="ECO:0000259" key="3">
    <source>
        <dbReference type="Pfam" id="PF05368"/>
    </source>
</evidence>
<dbReference type="GO" id="GO:0016491">
    <property type="term" value="F:oxidoreductase activity"/>
    <property type="evidence" value="ECO:0007669"/>
    <property type="project" value="UniProtKB-KW"/>
</dbReference>
<dbReference type="EMBL" id="JAVHNS010000013">
    <property type="protein sequence ID" value="KAK6337378.1"/>
    <property type="molecule type" value="Genomic_DNA"/>
</dbReference>
<name>A0AAV9U7S9_9PEZI</name>
<sequence length="302" mass="34615">MEGYRRKVAICGSQGLGRYIARAILDTGEWDLVILSRNPQPELTANGITVRAVDYSSVEAIAHVLRRQQVDTVISVIPDAEVQLNIIDACLVARVQRFVPAEFETSPDLRPLYDPSDKTTVWVRLNEVRTHLESTVFSCGLFMEYFAPGGWRACGSYGWNDGTFLLDIERKRAKFPVQLADRPDLNAVVCLTSAADVARFVAASLFLRSWPTEMKMFGDRLRLDQLLDVAQYVRARDFKLKVIPEDEIEFQIQRTADWKAQRELQTMRSILASEYDIGHRDLNAMFPDIRPTSFKNFLRQYW</sequence>
<dbReference type="Gene3D" id="3.40.50.720">
    <property type="entry name" value="NAD(P)-binding Rossmann-like Domain"/>
    <property type="match status" value="1"/>
</dbReference>
<protein>
    <recommendedName>
        <fullName evidence="3">NmrA-like domain-containing protein</fullName>
    </recommendedName>
</protein>
<keyword evidence="2" id="KW-0560">Oxidoreductase</keyword>
<dbReference type="InterPro" id="IPR051609">
    <property type="entry name" value="NmrA/Isoflavone_reductase-like"/>
</dbReference>
<dbReference type="InterPro" id="IPR008030">
    <property type="entry name" value="NmrA-like"/>
</dbReference>
<proteinExistence type="predicted"/>
<keyword evidence="1" id="KW-0521">NADP</keyword>
<evidence type="ECO:0000256" key="1">
    <source>
        <dbReference type="ARBA" id="ARBA00022857"/>
    </source>
</evidence>
<dbReference type="Pfam" id="PF05368">
    <property type="entry name" value="NmrA"/>
    <property type="match status" value="1"/>
</dbReference>
<dbReference type="SUPFAM" id="SSF51735">
    <property type="entry name" value="NAD(P)-binding Rossmann-fold domains"/>
    <property type="match status" value="1"/>
</dbReference>
<organism evidence="4 5">
    <name type="scientific">Orbilia blumenaviensis</name>
    <dbReference type="NCBI Taxonomy" id="1796055"/>
    <lineage>
        <taxon>Eukaryota</taxon>
        <taxon>Fungi</taxon>
        <taxon>Dikarya</taxon>
        <taxon>Ascomycota</taxon>
        <taxon>Pezizomycotina</taxon>
        <taxon>Orbiliomycetes</taxon>
        <taxon>Orbiliales</taxon>
        <taxon>Orbiliaceae</taxon>
        <taxon>Orbilia</taxon>
    </lineage>
</organism>
<evidence type="ECO:0000313" key="5">
    <source>
        <dbReference type="Proteomes" id="UP001373714"/>
    </source>
</evidence>
<dbReference type="PANTHER" id="PTHR47706">
    <property type="entry name" value="NMRA-LIKE FAMILY PROTEIN"/>
    <property type="match status" value="1"/>
</dbReference>
<dbReference type="PANTHER" id="PTHR47706:SF5">
    <property type="entry name" value="ISOFLAVONE REDUCTASE"/>
    <property type="match status" value="1"/>
</dbReference>
<evidence type="ECO:0000313" key="4">
    <source>
        <dbReference type="EMBL" id="KAK6337378.1"/>
    </source>
</evidence>
<dbReference type="AlphaFoldDB" id="A0AAV9U7S9"/>
<keyword evidence="5" id="KW-1185">Reference proteome</keyword>
<dbReference type="InterPro" id="IPR036291">
    <property type="entry name" value="NAD(P)-bd_dom_sf"/>
</dbReference>
<feature type="domain" description="NmrA-like" evidence="3">
    <location>
        <begin position="7"/>
        <end position="147"/>
    </location>
</feature>
<gene>
    <name evidence="4" type="ORF">TWF730_002780</name>
</gene>
<reference evidence="4 5" key="1">
    <citation type="submission" date="2019-10" db="EMBL/GenBank/DDBJ databases">
        <authorList>
            <person name="Palmer J.M."/>
        </authorList>
    </citation>
    <scope>NUCLEOTIDE SEQUENCE [LARGE SCALE GENOMIC DNA]</scope>
    <source>
        <strain evidence="4 5">TWF730</strain>
    </source>
</reference>
<evidence type="ECO:0000256" key="2">
    <source>
        <dbReference type="ARBA" id="ARBA00023002"/>
    </source>
</evidence>
<accession>A0AAV9U7S9</accession>